<protein>
    <submittedName>
        <fullName evidence="2">Uncharacterized protein</fullName>
    </submittedName>
</protein>
<feature type="compositionally biased region" description="Pro residues" evidence="1">
    <location>
        <begin position="13"/>
        <end position="26"/>
    </location>
</feature>
<accession>A0ABP6YXQ5</accession>
<dbReference type="Pfam" id="PF19698">
    <property type="entry name" value="DUF6197"/>
    <property type="match status" value="1"/>
</dbReference>
<gene>
    <name evidence="2" type="ORF">GCM10022295_85260</name>
</gene>
<feature type="compositionally biased region" description="Low complexity" evidence="1">
    <location>
        <begin position="1"/>
        <end position="12"/>
    </location>
</feature>
<comment type="caution">
    <text evidence="2">The sequence shown here is derived from an EMBL/GenBank/DDBJ whole genome shotgun (WGS) entry which is preliminary data.</text>
</comment>
<dbReference type="Proteomes" id="UP001500707">
    <property type="component" value="Unassembled WGS sequence"/>
</dbReference>
<evidence type="ECO:0000256" key="1">
    <source>
        <dbReference type="SAM" id="MobiDB-lite"/>
    </source>
</evidence>
<name>A0ABP6YXQ5_9ACTN</name>
<keyword evidence="3" id="KW-1185">Reference proteome</keyword>
<proteinExistence type="predicted"/>
<feature type="region of interest" description="Disordered" evidence="1">
    <location>
        <begin position="1"/>
        <end position="44"/>
    </location>
</feature>
<dbReference type="EMBL" id="BAABCE010000027">
    <property type="protein sequence ID" value="GAA3590587.1"/>
    <property type="molecule type" value="Genomic_DNA"/>
</dbReference>
<dbReference type="InterPro" id="IPR045677">
    <property type="entry name" value="DUF6197"/>
</dbReference>
<reference evidence="3" key="1">
    <citation type="journal article" date="2019" name="Int. J. Syst. Evol. Microbiol.">
        <title>The Global Catalogue of Microorganisms (GCM) 10K type strain sequencing project: providing services to taxonomists for standard genome sequencing and annotation.</title>
        <authorList>
            <consortium name="The Broad Institute Genomics Platform"/>
            <consortium name="The Broad Institute Genome Sequencing Center for Infectious Disease"/>
            <person name="Wu L."/>
            <person name="Ma J."/>
        </authorList>
    </citation>
    <scope>NUCLEOTIDE SEQUENCE [LARGE SCALE GENOMIC DNA]</scope>
    <source>
        <strain evidence="3">JCM 17656</strain>
    </source>
</reference>
<organism evidence="2 3">
    <name type="scientific">Streptomyces osmaniensis</name>
    <dbReference type="NCBI Taxonomy" id="593134"/>
    <lineage>
        <taxon>Bacteria</taxon>
        <taxon>Bacillati</taxon>
        <taxon>Actinomycetota</taxon>
        <taxon>Actinomycetes</taxon>
        <taxon>Kitasatosporales</taxon>
        <taxon>Streptomycetaceae</taxon>
        <taxon>Streptomyces</taxon>
    </lineage>
</organism>
<evidence type="ECO:0000313" key="3">
    <source>
        <dbReference type="Proteomes" id="UP001500707"/>
    </source>
</evidence>
<sequence length="175" mass="19292">MIDQSRPTARPRTAPPPAAPGRAPHPPRPRTVAGTGTVQVPPNLLDPPSWGQRILPAAVRDSLEALGLYQNPIPQPPSIHLAQTLAALEKYGWCKALDISPTGRMCIRGAQAMLQRAGHVTPQGRARAVHYLQLSLREIGVDQPFFHWNDFPERTFPQVRQRINRAAHLAHTNGE</sequence>
<evidence type="ECO:0000313" key="2">
    <source>
        <dbReference type="EMBL" id="GAA3590587.1"/>
    </source>
</evidence>